<evidence type="ECO:0000313" key="2">
    <source>
        <dbReference type="EMBL" id="RYC23716.1"/>
    </source>
</evidence>
<dbReference type="Proteomes" id="UP000291088">
    <property type="component" value="Unassembled WGS sequence"/>
</dbReference>
<sequence>MTFINVLTLALVIVGGLNWGLVGLFGFDLVAAIFGADSLLAGTVYVLVGLSAVWQLIPLSSALGARELAAEHKR</sequence>
<dbReference type="AlphaFoldDB" id="A0A4Q2TTQ9"/>
<protein>
    <submittedName>
        <fullName evidence="2">DUF378 domain-containing protein</fullName>
    </submittedName>
</protein>
<keyword evidence="3" id="KW-1185">Reference proteome</keyword>
<reference evidence="2 3" key="1">
    <citation type="submission" date="2019-01" db="EMBL/GenBank/DDBJ databases">
        <authorList>
            <person name="Deng T."/>
        </authorList>
    </citation>
    <scope>NUCLEOTIDE SEQUENCE [LARGE SCALE GENOMIC DNA]</scope>
    <source>
        <strain evidence="2 3">F8825</strain>
    </source>
</reference>
<dbReference type="RefSeq" id="WP_129330650.1">
    <property type="nucleotide sequence ID" value="NZ_SDVB01000102.1"/>
</dbReference>
<keyword evidence="1" id="KW-1133">Transmembrane helix</keyword>
<feature type="transmembrane region" description="Helical" evidence="1">
    <location>
        <begin position="6"/>
        <end position="27"/>
    </location>
</feature>
<dbReference type="Pfam" id="PF04070">
    <property type="entry name" value="DUF378"/>
    <property type="match status" value="1"/>
</dbReference>
<comment type="caution">
    <text evidence="2">The sequence shown here is derived from an EMBL/GenBank/DDBJ whole genome shotgun (WGS) entry which is preliminary data.</text>
</comment>
<dbReference type="EMBL" id="SDVB01000102">
    <property type="protein sequence ID" value="RYC23716.1"/>
    <property type="molecule type" value="Genomic_DNA"/>
</dbReference>
<dbReference type="OrthoDB" id="9812136at2"/>
<keyword evidence="1" id="KW-0812">Transmembrane</keyword>
<organism evidence="2 3">
    <name type="scientific">Ciceribacter ferrooxidans</name>
    <dbReference type="NCBI Taxonomy" id="2509717"/>
    <lineage>
        <taxon>Bacteria</taxon>
        <taxon>Pseudomonadati</taxon>
        <taxon>Pseudomonadota</taxon>
        <taxon>Alphaproteobacteria</taxon>
        <taxon>Hyphomicrobiales</taxon>
        <taxon>Rhizobiaceae</taxon>
        <taxon>Ciceribacter</taxon>
    </lineage>
</organism>
<accession>A0A4Q2TTQ9</accession>
<name>A0A4Q2TTQ9_9HYPH</name>
<gene>
    <name evidence="2" type="ORF">EUU22_03115</name>
</gene>
<evidence type="ECO:0000313" key="3">
    <source>
        <dbReference type="Proteomes" id="UP000291088"/>
    </source>
</evidence>
<keyword evidence="1" id="KW-0472">Membrane</keyword>
<dbReference type="PANTHER" id="PTHR37304">
    <property type="entry name" value="MEMBRANE PROTEIN-RELATED"/>
    <property type="match status" value="1"/>
</dbReference>
<evidence type="ECO:0000256" key="1">
    <source>
        <dbReference type="SAM" id="Phobius"/>
    </source>
</evidence>
<feature type="transmembrane region" description="Helical" evidence="1">
    <location>
        <begin position="39"/>
        <end position="57"/>
    </location>
</feature>
<proteinExistence type="predicted"/>
<dbReference type="PANTHER" id="PTHR37304:SF1">
    <property type="entry name" value="MEMBRANE PROTEIN"/>
    <property type="match status" value="1"/>
</dbReference>
<dbReference type="InterPro" id="IPR007211">
    <property type="entry name" value="DUF378"/>
</dbReference>